<proteinExistence type="predicted"/>
<reference evidence="1 2" key="1">
    <citation type="submission" date="2019-03" db="EMBL/GenBank/DDBJ databases">
        <title>Single cell metagenomics reveals metabolic interactions within the superorganism composed of flagellate Streblomastix strix and complex community of Bacteroidetes bacteria on its surface.</title>
        <authorList>
            <person name="Treitli S.C."/>
            <person name="Kolisko M."/>
            <person name="Husnik F."/>
            <person name="Keeling P."/>
            <person name="Hampl V."/>
        </authorList>
    </citation>
    <scope>NUCLEOTIDE SEQUENCE [LARGE SCALE GENOMIC DNA]</scope>
    <source>
        <strain evidence="1">ST1C</strain>
    </source>
</reference>
<evidence type="ECO:0000313" key="2">
    <source>
        <dbReference type="Proteomes" id="UP000324800"/>
    </source>
</evidence>
<organism evidence="1 2">
    <name type="scientific">Streblomastix strix</name>
    <dbReference type="NCBI Taxonomy" id="222440"/>
    <lineage>
        <taxon>Eukaryota</taxon>
        <taxon>Metamonada</taxon>
        <taxon>Preaxostyla</taxon>
        <taxon>Oxymonadida</taxon>
        <taxon>Streblomastigidae</taxon>
        <taxon>Streblomastix</taxon>
    </lineage>
</organism>
<protein>
    <submittedName>
        <fullName evidence="1">Uncharacterized protein</fullName>
    </submittedName>
</protein>
<dbReference type="Proteomes" id="UP000324800">
    <property type="component" value="Unassembled WGS sequence"/>
</dbReference>
<accession>A0A5J4X1V9</accession>
<dbReference type="OrthoDB" id="10500762at2759"/>
<gene>
    <name evidence="1" type="ORF">EZS28_003497</name>
</gene>
<evidence type="ECO:0000313" key="1">
    <source>
        <dbReference type="EMBL" id="KAA6400973.1"/>
    </source>
</evidence>
<dbReference type="EMBL" id="SNRW01000466">
    <property type="protein sequence ID" value="KAA6400973.1"/>
    <property type="molecule type" value="Genomic_DNA"/>
</dbReference>
<dbReference type="AlphaFoldDB" id="A0A5J4X1V9"/>
<comment type="caution">
    <text evidence="1">The sequence shown here is derived from an EMBL/GenBank/DDBJ whole genome shotgun (WGS) entry which is preliminary data.</text>
</comment>
<name>A0A5J4X1V9_9EUKA</name>
<sequence length="182" mass="21059">MPSRDNIPIDDLLIFSAFTEYHNGLFGDLKIKFKINPHTFVFRQVNRNISMVKYYTMNIDELLGSSQQKLIDIDLVIRNQSPTFQYTKQFTQLGCIVDLIKGLLEEVLTESGLKNFVCDIKPVTIRIKNYIITEIAAHMAGYKATDAYFNRVRKFYSQRSFAVLAQRVEIWLFPTSPTFTGI</sequence>